<dbReference type="Proteomes" id="UP001054902">
    <property type="component" value="Unassembled WGS sequence"/>
</dbReference>
<proteinExistence type="predicted"/>
<comment type="caution">
    <text evidence="2">The sequence shown here is derived from an EMBL/GenBank/DDBJ whole genome shotgun (WGS) entry which is preliminary data.</text>
</comment>
<sequence>MQNKQQNKRVTLIKQVIGKPKTAGYPLPEHKIYGIPSQKNTVGAGQVVSSWAEANSNFKKSQIKDFPSTNTKALQHGCLTSKTQREYGLTKPVMKNLSKPPSNDSSNQNSIIYNQDTVFGIKNPENDVPIKALLKCPDFEESDYPDLSNRLRKGRLPPSKKTKASKLFEQSIKQGKRDLSKHPKEAFKMKKFLKVDSKVKKMMAS</sequence>
<feature type="compositionally biased region" description="Polar residues" evidence="1">
    <location>
        <begin position="99"/>
        <end position="110"/>
    </location>
</feature>
<dbReference type="InterPro" id="IPR029147">
    <property type="entry name" value="CFAP77"/>
</dbReference>
<gene>
    <name evidence="2" type="ORF">CTEN210_11417</name>
</gene>
<feature type="compositionally biased region" description="Basic residues" evidence="1">
    <location>
        <begin position="150"/>
        <end position="164"/>
    </location>
</feature>
<evidence type="ECO:0000313" key="3">
    <source>
        <dbReference type="Proteomes" id="UP001054902"/>
    </source>
</evidence>
<feature type="region of interest" description="Disordered" evidence="1">
    <location>
        <begin position="142"/>
        <end position="184"/>
    </location>
</feature>
<accession>A0AAD3CZC8</accession>
<feature type="region of interest" description="Disordered" evidence="1">
    <location>
        <begin position="89"/>
        <end position="110"/>
    </location>
</feature>
<dbReference type="AlphaFoldDB" id="A0AAD3CZC8"/>
<feature type="compositionally biased region" description="Basic and acidic residues" evidence="1">
    <location>
        <begin position="175"/>
        <end position="184"/>
    </location>
</feature>
<protein>
    <submittedName>
        <fullName evidence="2">Uncharacterized protein</fullName>
    </submittedName>
</protein>
<dbReference type="EMBL" id="BLLK01000047">
    <property type="protein sequence ID" value="GFH54941.1"/>
    <property type="molecule type" value="Genomic_DNA"/>
</dbReference>
<keyword evidence="3" id="KW-1185">Reference proteome</keyword>
<evidence type="ECO:0000313" key="2">
    <source>
        <dbReference type="EMBL" id="GFH54941.1"/>
    </source>
</evidence>
<dbReference type="PANTHER" id="PTHR28617">
    <property type="entry name" value="CILIA- AND FLAGELLA-ASSOCIATED PROTEIN 77"/>
    <property type="match status" value="1"/>
</dbReference>
<dbReference type="Pfam" id="PF14825">
    <property type="entry name" value="CFAP77"/>
    <property type="match status" value="1"/>
</dbReference>
<evidence type="ECO:0000256" key="1">
    <source>
        <dbReference type="SAM" id="MobiDB-lite"/>
    </source>
</evidence>
<organism evidence="2 3">
    <name type="scientific">Chaetoceros tenuissimus</name>
    <dbReference type="NCBI Taxonomy" id="426638"/>
    <lineage>
        <taxon>Eukaryota</taxon>
        <taxon>Sar</taxon>
        <taxon>Stramenopiles</taxon>
        <taxon>Ochrophyta</taxon>
        <taxon>Bacillariophyta</taxon>
        <taxon>Coscinodiscophyceae</taxon>
        <taxon>Chaetocerotophycidae</taxon>
        <taxon>Chaetocerotales</taxon>
        <taxon>Chaetocerotaceae</taxon>
        <taxon>Chaetoceros</taxon>
    </lineage>
</organism>
<reference evidence="2 3" key="1">
    <citation type="journal article" date="2021" name="Sci. Rep.">
        <title>The genome of the diatom Chaetoceros tenuissimus carries an ancient integrated fragment of an extant virus.</title>
        <authorList>
            <person name="Hongo Y."/>
            <person name="Kimura K."/>
            <person name="Takaki Y."/>
            <person name="Yoshida Y."/>
            <person name="Baba S."/>
            <person name="Kobayashi G."/>
            <person name="Nagasaki K."/>
            <person name="Hano T."/>
            <person name="Tomaru Y."/>
        </authorList>
    </citation>
    <scope>NUCLEOTIDE SEQUENCE [LARGE SCALE GENOMIC DNA]</scope>
    <source>
        <strain evidence="2 3">NIES-3715</strain>
    </source>
</reference>
<dbReference type="PANTHER" id="PTHR28617:SF1">
    <property type="entry name" value="CILIA- AND FLAGELLA-ASSOCIATED PROTEIN 77"/>
    <property type="match status" value="1"/>
</dbReference>
<name>A0AAD3CZC8_9STRA</name>